<keyword evidence="4" id="KW-0808">Transferase</keyword>
<feature type="binding site" evidence="12">
    <location>
        <position position="3"/>
    </location>
    <ligand>
        <name>Zn(2+)</name>
        <dbReference type="ChEBI" id="CHEBI:29105"/>
        <label>1</label>
    </ligand>
</feature>
<feature type="binding site" evidence="12">
    <location>
        <position position="25"/>
    </location>
    <ligand>
        <name>Zn(2+)</name>
        <dbReference type="ChEBI" id="CHEBI:29105"/>
        <label>1</label>
    </ligand>
</feature>
<dbReference type="FunFam" id="3.40.50.620:FF:000174">
    <property type="entry name" value="ATPase, PP-loop superfamily"/>
    <property type="match status" value="1"/>
</dbReference>
<dbReference type="Gene3D" id="3.40.50.620">
    <property type="entry name" value="HUPs"/>
    <property type="match status" value="1"/>
</dbReference>
<feature type="binding site" evidence="12">
    <location>
        <position position="279"/>
    </location>
    <ligand>
        <name>Zn(2+)</name>
        <dbReference type="ChEBI" id="CHEBI:29105"/>
        <label>2</label>
    </ligand>
</feature>
<dbReference type="NCBIfam" id="TIGR00269">
    <property type="entry name" value="TIGR00269 family protein"/>
    <property type="match status" value="1"/>
</dbReference>
<evidence type="ECO:0000256" key="9">
    <source>
        <dbReference type="ARBA" id="ARBA00022842"/>
    </source>
</evidence>
<gene>
    <name evidence="14" type="ORF">ENL71_02650</name>
</gene>
<dbReference type="GO" id="GO:0002144">
    <property type="term" value="C:cytosolic tRNA wobble base thiouridylase complex"/>
    <property type="evidence" value="ECO:0007669"/>
    <property type="project" value="TreeGrafter"/>
</dbReference>
<comment type="cofactor">
    <cofactor evidence="2">
        <name>[4Fe-4S] cluster</name>
        <dbReference type="ChEBI" id="CHEBI:49883"/>
    </cofactor>
</comment>
<evidence type="ECO:0000256" key="1">
    <source>
        <dbReference type="ARBA" id="ARBA00001946"/>
    </source>
</evidence>
<dbReference type="GO" id="GO:0000049">
    <property type="term" value="F:tRNA binding"/>
    <property type="evidence" value="ECO:0007669"/>
    <property type="project" value="InterPro"/>
</dbReference>
<keyword evidence="10" id="KW-0408">Iron</keyword>
<feature type="binding site" evidence="12">
    <location>
        <position position="291"/>
    </location>
    <ligand>
        <name>Zn(2+)</name>
        <dbReference type="ChEBI" id="CHEBI:29105"/>
        <label>2</label>
    </ligand>
</feature>
<comment type="caution">
    <text evidence="14">The sequence shown here is derived from an EMBL/GenBank/DDBJ whole genome shotgun (WGS) entry which is preliminary data.</text>
</comment>
<evidence type="ECO:0000256" key="7">
    <source>
        <dbReference type="ARBA" id="ARBA00022833"/>
    </source>
</evidence>
<dbReference type="InterPro" id="IPR014729">
    <property type="entry name" value="Rossmann-like_a/b/a_fold"/>
</dbReference>
<dbReference type="GO" id="GO:0002143">
    <property type="term" value="P:tRNA wobble position uridine thiolation"/>
    <property type="evidence" value="ECO:0007669"/>
    <property type="project" value="TreeGrafter"/>
</dbReference>
<comment type="cofactor">
    <cofactor evidence="1">
        <name>Mg(2+)</name>
        <dbReference type="ChEBI" id="CHEBI:18420"/>
    </cofactor>
</comment>
<dbReference type="PIRSF" id="PIRSF004976">
    <property type="entry name" value="ATPase_YdaO"/>
    <property type="match status" value="1"/>
</dbReference>
<dbReference type="PROSITE" id="PS50206">
    <property type="entry name" value="RHODANESE_3"/>
    <property type="match status" value="1"/>
</dbReference>
<evidence type="ECO:0000313" key="14">
    <source>
        <dbReference type="EMBL" id="HHS01422.1"/>
    </source>
</evidence>
<feature type="binding site" evidence="12">
    <location>
        <position position="288"/>
    </location>
    <ligand>
        <name>Zn(2+)</name>
        <dbReference type="ChEBI" id="CHEBI:29105"/>
        <label>2</label>
    </ligand>
</feature>
<keyword evidence="11" id="KW-0411">Iron-sulfur</keyword>
<evidence type="ECO:0000256" key="5">
    <source>
        <dbReference type="ARBA" id="ARBA00022723"/>
    </source>
</evidence>
<evidence type="ECO:0000256" key="8">
    <source>
        <dbReference type="ARBA" id="ARBA00022840"/>
    </source>
</evidence>
<evidence type="ECO:0000256" key="4">
    <source>
        <dbReference type="ARBA" id="ARBA00022679"/>
    </source>
</evidence>
<feature type="binding site" evidence="12">
    <location>
        <position position="6"/>
    </location>
    <ligand>
        <name>Zn(2+)</name>
        <dbReference type="ChEBI" id="CHEBI:29105"/>
        <label>1</label>
    </ligand>
</feature>
<proteinExistence type="predicted"/>
<protein>
    <submittedName>
        <fullName evidence="14">TIGR00269 family protein</fullName>
    </submittedName>
</protein>
<evidence type="ECO:0000256" key="6">
    <source>
        <dbReference type="ARBA" id="ARBA00022741"/>
    </source>
</evidence>
<dbReference type="Pfam" id="PF01171">
    <property type="entry name" value="ATP_bind_3"/>
    <property type="match status" value="1"/>
</dbReference>
<evidence type="ECO:0000256" key="11">
    <source>
        <dbReference type="ARBA" id="ARBA00023014"/>
    </source>
</evidence>
<dbReference type="CDD" id="cd01993">
    <property type="entry name" value="TtuA-like"/>
    <property type="match status" value="1"/>
</dbReference>
<dbReference type="AlphaFoldDB" id="A0A7C5V537"/>
<keyword evidence="5 12" id="KW-0479">Metal-binding</keyword>
<dbReference type="GO" id="GO:0005524">
    <property type="term" value="F:ATP binding"/>
    <property type="evidence" value="ECO:0007669"/>
    <property type="project" value="UniProtKB-KW"/>
</dbReference>
<dbReference type="GO" id="GO:0046872">
    <property type="term" value="F:metal ion binding"/>
    <property type="evidence" value="ECO:0007669"/>
    <property type="project" value="UniProtKB-KW"/>
</dbReference>
<dbReference type="InterPro" id="IPR011063">
    <property type="entry name" value="TilS/TtcA_N"/>
</dbReference>
<dbReference type="InterPro" id="IPR001763">
    <property type="entry name" value="Rhodanese-like_dom"/>
</dbReference>
<feature type="domain" description="Rhodanese" evidence="13">
    <location>
        <begin position="33"/>
        <end position="95"/>
    </location>
</feature>
<dbReference type="SUPFAM" id="SSF52402">
    <property type="entry name" value="Adenine nucleotide alpha hydrolases-like"/>
    <property type="match status" value="1"/>
</dbReference>
<dbReference type="InterPro" id="IPR035107">
    <property type="entry name" value="tRNA_thiolation_TtcA_Ctu1"/>
</dbReference>
<dbReference type="PANTHER" id="PTHR11807">
    <property type="entry name" value="ATPASES OF THE PP SUPERFAMILY-RELATED"/>
    <property type="match status" value="1"/>
</dbReference>
<keyword evidence="3" id="KW-0004">4Fe-4S</keyword>
<dbReference type="GO" id="GO:0016740">
    <property type="term" value="F:transferase activity"/>
    <property type="evidence" value="ECO:0007669"/>
    <property type="project" value="UniProtKB-KW"/>
</dbReference>
<evidence type="ECO:0000256" key="12">
    <source>
        <dbReference type="PIRSR" id="PIRSR004976-50"/>
    </source>
</evidence>
<keyword evidence="7 12" id="KW-0862">Zinc</keyword>
<name>A0A7C5V537_9FIRM</name>
<feature type="binding site" evidence="12">
    <location>
        <position position="276"/>
    </location>
    <ligand>
        <name>Zn(2+)</name>
        <dbReference type="ChEBI" id="CHEBI:29105"/>
        <label>2</label>
    </ligand>
</feature>
<evidence type="ECO:0000256" key="2">
    <source>
        <dbReference type="ARBA" id="ARBA00001966"/>
    </source>
</evidence>
<accession>A0A7C5V537</accession>
<reference evidence="14" key="1">
    <citation type="journal article" date="2020" name="mSystems">
        <title>Genome- and Community-Level Interaction Insights into Carbon Utilization and Element Cycling Functions of Hydrothermarchaeota in Hydrothermal Sediment.</title>
        <authorList>
            <person name="Zhou Z."/>
            <person name="Liu Y."/>
            <person name="Xu W."/>
            <person name="Pan J."/>
            <person name="Luo Z.H."/>
            <person name="Li M."/>
        </authorList>
    </citation>
    <scope>NUCLEOTIDE SEQUENCE [LARGE SCALE GENOMIC DNA]</scope>
    <source>
        <strain evidence="14">SpSt-102</strain>
    </source>
</reference>
<dbReference type="EMBL" id="DRUZ01000033">
    <property type="protein sequence ID" value="HHS01422.1"/>
    <property type="molecule type" value="Genomic_DNA"/>
</dbReference>
<dbReference type="InterPro" id="IPR000541">
    <property type="entry name" value="Ncs6/Tuc1/Ctu1"/>
</dbReference>
<evidence type="ECO:0000256" key="3">
    <source>
        <dbReference type="ARBA" id="ARBA00022485"/>
    </source>
</evidence>
<dbReference type="InterPro" id="IPR054306">
    <property type="entry name" value="TtuA-like_LIM_N"/>
</dbReference>
<organism evidence="14">
    <name type="scientific">Caldicellulosiruptor owensensis</name>
    <dbReference type="NCBI Taxonomy" id="55205"/>
    <lineage>
        <taxon>Bacteria</taxon>
        <taxon>Bacillati</taxon>
        <taxon>Bacillota</taxon>
        <taxon>Bacillota incertae sedis</taxon>
        <taxon>Caldicellulosiruptorales</taxon>
        <taxon>Caldicellulosiruptoraceae</taxon>
        <taxon>Caldicellulosiruptor</taxon>
    </lineage>
</organism>
<dbReference type="PANTHER" id="PTHR11807:SF27">
    <property type="entry name" value="TRNA-5-METHYLURIDINE(54) 2-SULFURTRANSFERASE"/>
    <property type="match status" value="1"/>
</dbReference>
<feature type="binding site" evidence="12">
    <location>
        <position position="22"/>
    </location>
    <ligand>
        <name>Zn(2+)</name>
        <dbReference type="ChEBI" id="CHEBI:29105"/>
        <label>1</label>
    </ligand>
</feature>
<evidence type="ECO:0000259" key="13">
    <source>
        <dbReference type="PROSITE" id="PS50206"/>
    </source>
</evidence>
<evidence type="ECO:0000256" key="10">
    <source>
        <dbReference type="ARBA" id="ARBA00023004"/>
    </source>
</evidence>
<keyword evidence="9" id="KW-0460">Magnesium</keyword>
<sequence>MKCVRCKGKGIIYLKRHNAAFCQDCFLYYYNNQVKKNIKKHKMFDKKDKVLVVISGGKDSMALWHILAKEGYNVTGMYINLGIGEYSDKSQQVVENFAQKNNLEVIIKDIKKEYGLDIYKLSKLLKRSTCSICGSIKRYLFNKIAYDGGFSAVATGHNLDDEAATLLGNVLSWEEGYLARQSPVLESTHPKLVKKVKPLYTLTERENLFYVLINKIEFLHDECPHAVGARSILYKEVLNSLEEESPGTKQRFITSFLEKGRKHFQDVYEKVELKECSICGQVTTTDVCSFCRFVRLSNQNTEN</sequence>
<keyword evidence="6" id="KW-0547">Nucleotide-binding</keyword>
<keyword evidence="8" id="KW-0067">ATP-binding</keyword>
<dbReference type="GO" id="GO:0051539">
    <property type="term" value="F:4 iron, 4 sulfur cluster binding"/>
    <property type="evidence" value="ECO:0007669"/>
    <property type="project" value="UniProtKB-KW"/>
</dbReference>
<dbReference type="Pfam" id="PF22082">
    <property type="entry name" value="TtuA_LIM_N"/>
    <property type="match status" value="1"/>
</dbReference>